<reference evidence="1 2" key="1">
    <citation type="submission" date="2016-10" db="EMBL/GenBank/DDBJ databases">
        <authorList>
            <person name="Varghese N."/>
            <person name="Submissions S."/>
        </authorList>
    </citation>
    <scope>NUCLEOTIDE SEQUENCE [LARGE SCALE GENOMIC DNA]</scope>
    <source>
        <strain evidence="1 2">DSM 29073</strain>
    </source>
</reference>
<dbReference type="Proteomes" id="UP000236725">
    <property type="component" value="Unassembled WGS sequence"/>
</dbReference>
<proteinExistence type="predicted"/>
<name>A0A8G2F376_9BACT</name>
<gene>
    <name evidence="1" type="ORF">SAMN05444001_11270</name>
</gene>
<dbReference type="AlphaFoldDB" id="A0A8G2F376"/>
<dbReference type="RefSeq" id="WP_103983735.1">
    <property type="nucleotide sequence ID" value="NZ_FNVS01000012.1"/>
</dbReference>
<keyword evidence="2" id="KW-1185">Reference proteome</keyword>
<evidence type="ECO:0000313" key="1">
    <source>
        <dbReference type="EMBL" id="SEG02195.1"/>
    </source>
</evidence>
<comment type="caution">
    <text evidence="1">The sequence shown here is derived from an EMBL/GenBank/DDBJ whole genome shotgun (WGS) entry which is preliminary data.</text>
</comment>
<dbReference type="EMBL" id="FNVS01000012">
    <property type="protein sequence ID" value="SEG02195.1"/>
    <property type="molecule type" value="Genomic_DNA"/>
</dbReference>
<protein>
    <submittedName>
        <fullName evidence="1">Uncharacterized protein</fullName>
    </submittedName>
</protein>
<accession>A0A8G2F376</accession>
<sequence>MKNILFIIGLLIGMFLLAPEDGVNRDNNTIAANQETIMKEKTSADIQHHLEILSSELKGSNGLTPRRNIQTTNYNFELRIQKGAEKTLQFIRLKGINVLHKVSETNSDCHTINLSTLLCRMGHHIFVLRKLII</sequence>
<organism evidence="1 2">
    <name type="scientific">Parabacteroides chinchillae</name>
    <dbReference type="NCBI Taxonomy" id="871327"/>
    <lineage>
        <taxon>Bacteria</taxon>
        <taxon>Pseudomonadati</taxon>
        <taxon>Bacteroidota</taxon>
        <taxon>Bacteroidia</taxon>
        <taxon>Bacteroidales</taxon>
        <taxon>Tannerellaceae</taxon>
        <taxon>Parabacteroides</taxon>
    </lineage>
</organism>
<evidence type="ECO:0000313" key="2">
    <source>
        <dbReference type="Proteomes" id="UP000236725"/>
    </source>
</evidence>